<evidence type="ECO:0000256" key="9">
    <source>
        <dbReference type="ARBA" id="ARBA00023136"/>
    </source>
</evidence>
<dbReference type="GO" id="GO:0004222">
    <property type="term" value="F:metalloendopeptidase activity"/>
    <property type="evidence" value="ECO:0007669"/>
    <property type="project" value="InterPro"/>
</dbReference>
<feature type="transmembrane region" description="Helical" evidence="12">
    <location>
        <begin position="12"/>
        <end position="29"/>
    </location>
</feature>
<gene>
    <name evidence="14" type="ORF">GCM10009021_11630</name>
</gene>
<feature type="transmembrane region" description="Helical" evidence="12">
    <location>
        <begin position="177"/>
        <end position="198"/>
    </location>
</feature>
<evidence type="ECO:0000313" key="15">
    <source>
        <dbReference type="Proteomes" id="UP000608850"/>
    </source>
</evidence>
<dbReference type="EMBL" id="BMOQ01000003">
    <property type="protein sequence ID" value="GGN13144.1"/>
    <property type="molecule type" value="Genomic_DNA"/>
</dbReference>
<keyword evidence="4" id="KW-0479">Metal-binding</keyword>
<keyword evidence="2 10" id="KW-0645">Protease</keyword>
<evidence type="ECO:0000256" key="4">
    <source>
        <dbReference type="ARBA" id="ARBA00022723"/>
    </source>
</evidence>
<comment type="similarity">
    <text evidence="10">Belongs to the peptidase M48 family.</text>
</comment>
<feature type="region of interest" description="Disordered" evidence="11">
    <location>
        <begin position="227"/>
        <end position="260"/>
    </location>
</feature>
<organism evidence="14 15">
    <name type="scientific">Halarchaeum nitratireducens</name>
    <dbReference type="NCBI Taxonomy" id="489913"/>
    <lineage>
        <taxon>Archaea</taxon>
        <taxon>Methanobacteriati</taxon>
        <taxon>Methanobacteriota</taxon>
        <taxon>Stenosarchaea group</taxon>
        <taxon>Halobacteria</taxon>
        <taxon>Halobacteriales</taxon>
        <taxon>Halobacteriaceae</taxon>
    </lineage>
</organism>
<keyword evidence="5 10" id="KW-0378">Hydrolase</keyword>
<dbReference type="Gene3D" id="3.30.2010.10">
    <property type="entry name" value="Metalloproteases ('zincins'), catalytic domain"/>
    <property type="match status" value="1"/>
</dbReference>
<protein>
    <submittedName>
        <fullName evidence="14">Protease</fullName>
    </submittedName>
</protein>
<evidence type="ECO:0000256" key="1">
    <source>
        <dbReference type="ARBA" id="ARBA00022475"/>
    </source>
</evidence>
<dbReference type="PANTHER" id="PTHR43221">
    <property type="entry name" value="PROTEASE HTPX"/>
    <property type="match status" value="1"/>
</dbReference>
<sequence>MRHPGLKLRMAVVGAILFAFYAVVAAVAYAMGVPLVLVLLGSVALVGVQYKIGKWSALRSVGAEEMPEDGRWGDVHRRVEALADDMGIEKPRLMVADMGVPNAFAVGRKGAATVVVSNELARTLNDDELEGVLAHELAHVKNRDVVTMVIGQGIASIVGIAAQWLVLLSGDNDIADFFLSMLVGTAVQFVVMLFVLAISRYREYVADADAKRYIGSGEPLARALEKIQRGNEAPSASGSATRQRGRRGRGQRSRGGQSSGVNEQVGALCIFDDDDRSLVTKLVATHPPVEKRIARLRE</sequence>
<comment type="caution">
    <text evidence="14">The sequence shown here is derived from an EMBL/GenBank/DDBJ whole genome shotgun (WGS) entry which is preliminary data.</text>
</comment>
<keyword evidence="7 12" id="KW-1133">Transmembrane helix</keyword>
<evidence type="ECO:0000256" key="10">
    <source>
        <dbReference type="RuleBase" id="RU003983"/>
    </source>
</evidence>
<evidence type="ECO:0000256" key="11">
    <source>
        <dbReference type="SAM" id="MobiDB-lite"/>
    </source>
</evidence>
<name>A0A830GAI6_9EURY</name>
<evidence type="ECO:0000256" key="6">
    <source>
        <dbReference type="ARBA" id="ARBA00022833"/>
    </source>
</evidence>
<dbReference type="Pfam" id="PF01435">
    <property type="entry name" value="Peptidase_M48"/>
    <property type="match status" value="1"/>
</dbReference>
<evidence type="ECO:0000259" key="13">
    <source>
        <dbReference type="Pfam" id="PF01435"/>
    </source>
</evidence>
<evidence type="ECO:0000256" key="2">
    <source>
        <dbReference type="ARBA" id="ARBA00022670"/>
    </source>
</evidence>
<dbReference type="AlphaFoldDB" id="A0A830GAI6"/>
<dbReference type="PANTHER" id="PTHR43221:SF2">
    <property type="entry name" value="PROTEASE HTPX HOMOLOG"/>
    <property type="match status" value="1"/>
</dbReference>
<dbReference type="InterPro" id="IPR001915">
    <property type="entry name" value="Peptidase_M48"/>
</dbReference>
<evidence type="ECO:0000256" key="12">
    <source>
        <dbReference type="SAM" id="Phobius"/>
    </source>
</evidence>
<feature type="compositionally biased region" description="Basic residues" evidence="11">
    <location>
        <begin position="243"/>
        <end position="252"/>
    </location>
</feature>
<dbReference type="GO" id="GO:0046872">
    <property type="term" value="F:metal ion binding"/>
    <property type="evidence" value="ECO:0007669"/>
    <property type="project" value="UniProtKB-KW"/>
</dbReference>
<feature type="domain" description="Peptidase M48" evidence="13">
    <location>
        <begin position="73"/>
        <end position="298"/>
    </location>
</feature>
<dbReference type="InterPro" id="IPR050083">
    <property type="entry name" value="HtpX_protease"/>
</dbReference>
<evidence type="ECO:0000313" key="14">
    <source>
        <dbReference type="EMBL" id="GGN13144.1"/>
    </source>
</evidence>
<keyword evidence="3 12" id="KW-0812">Transmembrane</keyword>
<keyword evidence="1" id="KW-1003">Cell membrane</keyword>
<evidence type="ECO:0000256" key="5">
    <source>
        <dbReference type="ARBA" id="ARBA00022801"/>
    </source>
</evidence>
<evidence type="ECO:0000256" key="8">
    <source>
        <dbReference type="ARBA" id="ARBA00023049"/>
    </source>
</evidence>
<keyword evidence="9 12" id="KW-0472">Membrane</keyword>
<proteinExistence type="inferred from homology"/>
<dbReference type="Proteomes" id="UP000608850">
    <property type="component" value="Unassembled WGS sequence"/>
</dbReference>
<keyword evidence="15" id="KW-1185">Reference proteome</keyword>
<keyword evidence="8 10" id="KW-0482">Metalloprotease</keyword>
<dbReference type="GO" id="GO:0006508">
    <property type="term" value="P:proteolysis"/>
    <property type="evidence" value="ECO:0007669"/>
    <property type="project" value="UniProtKB-KW"/>
</dbReference>
<accession>A0A830GAI6</accession>
<evidence type="ECO:0000256" key="7">
    <source>
        <dbReference type="ARBA" id="ARBA00022989"/>
    </source>
</evidence>
<feature type="transmembrane region" description="Helical" evidence="12">
    <location>
        <begin position="145"/>
        <end position="165"/>
    </location>
</feature>
<reference evidence="14 15" key="1">
    <citation type="journal article" date="2019" name="Int. J. Syst. Evol. Microbiol.">
        <title>The Global Catalogue of Microorganisms (GCM) 10K type strain sequencing project: providing services to taxonomists for standard genome sequencing and annotation.</title>
        <authorList>
            <consortium name="The Broad Institute Genomics Platform"/>
            <consortium name="The Broad Institute Genome Sequencing Center for Infectious Disease"/>
            <person name="Wu L."/>
            <person name="Ma J."/>
        </authorList>
    </citation>
    <scope>NUCLEOTIDE SEQUENCE [LARGE SCALE GENOMIC DNA]</scope>
    <source>
        <strain evidence="14 15">JCM 16331</strain>
    </source>
</reference>
<comment type="cofactor">
    <cofactor evidence="10">
        <name>Zn(2+)</name>
        <dbReference type="ChEBI" id="CHEBI:29105"/>
    </cofactor>
    <text evidence="10">Binds 1 zinc ion per subunit.</text>
</comment>
<evidence type="ECO:0000256" key="3">
    <source>
        <dbReference type="ARBA" id="ARBA00022692"/>
    </source>
</evidence>
<keyword evidence="6 10" id="KW-0862">Zinc</keyword>